<evidence type="ECO:0000256" key="1">
    <source>
        <dbReference type="ARBA" id="ARBA00001936"/>
    </source>
</evidence>
<evidence type="ECO:0000313" key="19">
    <source>
        <dbReference type="EMBL" id="CAF1349588.1"/>
    </source>
</evidence>
<dbReference type="GO" id="GO:0000139">
    <property type="term" value="C:Golgi membrane"/>
    <property type="evidence" value="ECO:0007669"/>
    <property type="project" value="UniProtKB-SubCell"/>
</dbReference>
<evidence type="ECO:0000256" key="6">
    <source>
        <dbReference type="ARBA" id="ARBA00022692"/>
    </source>
</evidence>
<dbReference type="GO" id="GO:0006487">
    <property type="term" value="P:protein N-linked glycosylation"/>
    <property type="evidence" value="ECO:0007669"/>
    <property type="project" value="TreeGrafter"/>
</dbReference>
<dbReference type="GO" id="GO:0005795">
    <property type="term" value="C:Golgi stack"/>
    <property type="evidence" value="ECO:0007669"/>
    <property type="project" value="InterPro"/>
</dbReference>
<feature type="domain" description="LITAF" evidence="18">
    <location>
        <begin position="7"/>
        <end position="88"/>
    </location>
</feature>
<evidence type="ECO:0000259" key="18">
    <source>
        <dbReference type="PROSITE" id="PS51837"/>
    </source>
</evidence>
<evidence type="ECO:0000256" key="4">
    <source>
        <dbReference type="ARBA" id="ARBA00022676"/>
    </source>
</evidence>
<dbReference type="PANTHER" id="PTHR12871">
    <property type="entry name" value="BETA-1,2-N-ACETYLGLUCOSAMINYLTRANSFERASE II"/>
    <property type="match status" value="1"/>
</dbReference>
<dbReference type="PANTHER" id="PTHR12871:SF0">
    <property type="entry name" value="ALPHA-1,6-MANNOSYL-GLYCOPROTEIN 2-BETA-N-ACETYLGLUCOSAMINYLTRANSFERASE"/>
    <property type="match status" value="1"/>
</dbReference>
<dbReference type="InterPro" id="IPR006629">
    <property type="entry name" value="LITAF"/>
</dbReference>
<reference evidence="19" key="1">
    <citation type="submission" date="2021-02" db="EMBL/GenBank/DDBJ databases">
        <authorList>
            <person name="Nowell W R."/>
        </authorList>
    </citation>
    <scope>NUCLEOTIDE SEQUENCE</scope>
</reference>
<gene>
    <name evidence="19" type="ORF">IZO911_LOCUS36695</name>
</gene>
<keyword evidence="11 17" id="KW-0472">Membrane</keyword>
<dbReference type="SMART" id="SM00714">
    <property type="entry name" value="LITAF"/>
    <property type="match status" value="1"/>
</dbReference>
<keyword evidence="7 15" id="KW-0479">Metal-binding</keyword>
<keyword evidence="10" id="KW-0333">Golgi apparatus</keyword>
<evidence type="ECO:0000256" key="5">
    <source>
        <dbReference type="ARBA" id="ARBA00022679"/>
    </source>
</evidence>
<comment type="cofactor">
    <cofactor evidence="1 15">
        <name>Mn(2+)</name>
        <dbReference type="ChEBI" id="CHEBI:29035"/>
    </cofactor>
</comment>
<evidence type="ECO:0000256" key="11">
    <source>
        <dbReference type="ARBA" id="ARBA00023136"/>
    </source>
</evidence>
<evidence type="ECO:0000256" key="13">
    <source>
        <dbReference type="ARBA" id="ARBA00023180"/>
    </source>
</evidence>
<dbReference type="Proteomes" id="UP000663860">
    <property type="component" value="Unassembled WGS sequence"/>
</dbReference>
<keyword evidence="6 17" id="KW-0812">Transmembrane</keyword>
<organism evidence="19 20">
    <name type="scientific">Adineta steineri</name>
    <dbReference type="NCBI Taxonomy" id="433720"/>
    <lineage>
        <taxon>Eukaryota</taxon>
        <taxon>Metazoa</taxon>
        <taxon>Spiralia</taxon>
        <taxon>Gnathifera</taxon>
        <taxon>Rotifera</taxon>
        <taxon>Eurotatoria</taxon>
        <taxon>Bdelloidea</taxon>
        <taxon>Adinetida</taxon>
        <taxon>Adinetidae</taxon>
        <taxon>Adineta</taxon>
    </lineage>
</organism>
<evidence type="ECO:0000256" key="14">
    <source>
        <dbReference type="ARBA" id="ARBA00023211"/>
    </source>
</evidence>
<proteinExistence type="predicted"/>
<evidence type="ECO:0000256" key="17">
    <source>
        <dbReference type="SAM" id="Phobius"/>
    </source>
</evidence>
<comment type="caution">
    <text evidence="19">The sequence shown here is derived from an EMBL/GenBank/DDBJ whole genome shotgun (WGS) entry which is preliminary data.</text>
</comment>
<keyword evidence="14 15" id="KW-0464">Manganese</keyword>
<comment type="pathway">
    <text evidence="3">Protein modification; protein glycosylation.</text>
</comment>
<evidence type="ECO:0000256" key="16">
    <source>
        <dbReference type="PIRSR" id="PIRSR607754-3"/>
    </source>
</evidence>
<evidence type="ECO:0000256" key="9">
    <source>
        <dbReference type="ARBA" id="ARBA00022989"/>
    </source>
</evidence>
<dbReference type="UniPathway" id="UPA00378"/>
<evidence type="ECO:0000256" key="15">
    <source>
        <dbReference type="PIRSR" id="PIRSR607754-2"/>
    </source>
</evidence>
<keyword evidence="13" id="KW-0325">Glycoprotein</keyword>
<evidence type="ECO:0000256" key="12">
    <source>
        <dbReference type="ARBA" id="ARBA00023157"/>
    </source>
</evidence>
<dbReference type="PROSITE" id="PS51837">
    <property type="entry name" value="LITAF"/>
    <property type="match status" value="1"/>
</dbReference>
<keyword evidence="9 17" id="KW-1133">Transmembrane helix</keyword>
<keyword evidence="5" id="KW-0808">Transferase</keyword>
<name>A0A815HC91_9BILA</name>
<dbReference type="InterPro" id="IPR007754">
    <property type="entry name" value="GlcNAc_II"/>
</dbReference>
<evidence type="ECO:0000256" key="7">
    <source>
        <dbReference type="ARBA" id="ARBA00022723"/>
    </source>
</evidence>
<keyword evidence="12 16" id="KW-1015">Disulfide bond</keyword>
<evidence type="ECO:0000256" key="3">
    <source>
        <dbReference type="ARBA" id="ARBA00004922"/>
    </source>
</evidence>
<feature type="disulfide bond" evidence="16">
    <location>
        <begin position="151"/>
        <end position="159"/>
    </location>
</feature>
<keyword evidence="8" id="KW-0735">Signal-anchor</keyword>
<dbReference type="GO" id="GO:0008455">
    <property type="term" value="F:alpha-1,6-mannosylglycoprotein 2-beta-N-acetylglucosaminyltransferase activity"/>
    <property type="evidence" value="ECO:0007669"/>
    <property type="project" value="InterPro"/>
</dbReference>
<evidence type="ECO:0000256" key="2">
    <source>
        <dbReference type="ARBA" id="ARBA00004323"/>
    </source>
</evidence>
<sequence>MNVHTIIPVDGALSAANFSDIPVRTQCPQCRKVVMSLVQDTVGLGTWLLALLLILIPPLCFLPFFIKSCKDKEHLCPNCGAVSIAYWHARYNLGMTVSYSLWKLLVKYAEEFCNVDDYNWDWSLVYLVQQRLNYPRVMWSSATRLIHLGSCGTHHKKTCSSESDIARWQETDKFYTNNQKYLFPTKPLSVHLKYEAKRAVKQTNGGWSDLRDRQLCLSFALKNTKDISQTNKKI</sequence>
<dbReference type="AlphaFoldDB" id="A0A815HC91"/>
<evidence type="ECO:0000256" key="8">
    <source>
        <dbReference type="ARBA" id="ARBA00022968"/>
    </source>
</evidence>
<protein>
    <recommendedName>
        <fullName evidence="18">LITAF domain-containing protein</fullName>
    </recommendedName>
</protein>
<dbReference type="EMBL" id="CAJNOE010000869">
    <property type="protein sequence ID" value="CAF1349588.1"/>
    <property type="molecule type" value="Genomic_DNA"/>
</dbReference>
<evidence type="ECO:0000256" key="10">
    <source>
        <dbReference type="ARBA" id="ARBA00023034"/>
    </source>
</evidence>
<dbReference type="GO" id="GO:0046872">
    <property type="term" value="F:metal ion binding"/>
    <property type="evidence" value="ECO:0007669"/>
    <property type="project" value="UniProtKB-KW"/>
</dbReference>
<dbReference type="GO" id="GO:0009312">
    <property type="term" value="P:oligosaccharide biosynthetic process"/>
    <property type="evidence" value="ECO:0007669"/>
    <property type="project" value="InterPro"/>
</dbReference>
<dbReference type="Pfam" id="PF05060">
    <property type="entry name" value="MGAT2"/>
    <property type="match status" value="1"/>
</dbReference>
<feature type="disulfide bond" evidence="16">
    <location>
        <begin position="113"/>
        <end position="216"/>
    </location>
</feature>
<feature type="binding site" evidence="15">
    <location>
        <position position="147"/>
    </location>
    <ligand>
        <name>Mn(2+)</name>
        <dbReference type="ChEBI" id="CHEBI:29035"/>
    </ligand>
</feature>
<feature type="transmembrane region" description="Helical" evidence="17">
    <location>
        <begin position="44"/>
        <end position="66"/>
    </location>
</feature>
<keyword evidence="4" id="KW-0328">Glycosyltransferase</keyword>
<comment type="subcellular location">
    <subcellularLocation>
        <location evidence="2">Golgi apparatus membrane</location>
        <topology evidence="2">Single-pass type II membrane protein</topology>
    </subcellularLocation>
</comment>
<accession>A0A815HC91</accession>
<evidence type="ECO:0000313" key="20">
    <source>
        <dbReference type="Proteomes" id="UP000663860"/>
    </source>
</evidence>